<evidence type="ECO:0000256" key="1">
    <source>
        <dbReference type="SAM" id="MobiDB-lite"/>
    </source>
</evidence>
<dbReference type="Proteomes" id="UP000275267">
    <property type="component" value="Unassembled WGS sequence"/>
</dbReference>
<feature type="region of interest" description="Disordered" evidence="1">
    <location>
        <begin position="182"/>
        <end position="232"/>
    </location>
</feature>
<sequence>MQHPFKIMQHRNKTVTPSNSYMCNMKTKLHKINQREEYPYNNMNLDLNIATFKKFYCDTTVESNSGAPQWRASGVRAAGHGGDGSGGGRQVGVVVPLRRRRDVARGPVAVVAVTLGEELQPGQIYFMLPRRDVASSPHWRRGRRAHGQGQLRARHRGRCPAILPLLLPPSLSAAAPSSARLLASEERRRKEASRRESSDCCGWRPRHHGVLRDKTMPPPRSRKLETSGDEEK</sequence>
<gene>
    <name evidence="2" type="ORF">C2845_PM13G18250</name>
</gene>
<name>A0A3L6RJX9_PANMI</name>
<proteinExistence type="predicted"/>
<dbReference type="AlphaFoldDB" id="A0A3L6RJX9"/>
<accession>A0A3L6RJX9</accession>
<dbReference type="EMBL" id="PQIB02000008">
    <property type="protein sequence ID" value="RLN04388.1"/>
    <property type="molecule type" value="Genomic_DNA"/>
</dbReference>
<comment type="caution">
    <text evidence="2">The sequence shown here is derived from an EMBL/GenBank/DDBJ whole genome shotgun (WGS) entry which is preliminary data.</text>
</comment>
<feature type="compositionally biased region" description="Basic and acidic residues" evidence="1">
    <location>
        <begin position="183"/>
        <end position="198"/>
    </location>
</feature>
<evidence type="ECO:0000313" key="3">
    <source>
        <dbReference type="Proteomes" id="UP000275267"/>
    </source>
</evidence>
<keyword evidence="3" id="KW-1185">Reference proteome</keyword>
<evidence type="ECO:0000313" key="2">
    <source>
        <dbReference type="EMBL" id="RLN04388.1"/>
    </source>
</evidence>
<organism evidence="2 3">
    <name type="scientific">Panicum miliaceum</name>
    <name type="common">Proso millet</name>
    <name type="synonym">Broomcorn millet</name>
    <dbReference type="NCBI Taxonomy" id="4540"/>
    <lineage>
        <taxon>Eukaryota</taxon>
        <taxon>Viridiplantae</taxon>
        <taxon>Streptophyta</taxon>
        <taxon>Embryophyta</taxon>
        <taxon>Tracheophyta</taxon>
        <taxon>Spermatophyta</taxon>
        <taxon>Magnoliopsida</taxon>
        <taxon>Liliopsida</taxon>
        <taxon>Poales</taxon>
        <taxon>Poaceae</taxon>
        <taxon>PACMAD clade</taxon>
        <taxon>Panicoideae</taxon>
        <taxon>Panicodae</taxon>
        <taxon>Paniceae</taxon>
        <taxon>Panicinae</taxon>
        <taxon>Panicum</taxon>
        <taxon>Panicum sect. Panicum</taxon>
    </lineage>
</organism>
<reference evidence="3" key="1">
    <citation type="journal article" date="2019" name="Nat. Commun.">
        <title>The genome of broomcorn millet.</title>
        <authorList>
            <person name="Zou C."/>
            <person name="Miki D."/>
            <person name="Li D."/>
            <person name="Tang Q."/>
            <person name="Xiao L."/>
            <person name="Rajput S."/>
            <person name="Deng P."/>
            <person name="Jia W."/>
            <person name="Huang R."/>
            <person name="Zhang M."/>
            <person name="Sun Y."/>
            <person name="Hu J."/>
            <person name="Fu X."/>
            <person name="Schnable P.S."/>
            <person name="Li F."/>
            <person name="Zhang H."/>
            <person name="Feng B."/>
            <person name="Zhu X."/>
            <person name="Liu R."/>
            <person name="Schnable J.C."/>
            <person name="Zhu J.-K."/>
            <person name="Zhang H."/>
        </authorList>
    </citation>
    <scope>NUCLEOTIDE SEQUENCE [LARGE SCALE GENOMIC DNA]</scope>
</reference>
<protein>
    <submittedName>
        <fullName evidence="2">Uncharacterized protein</fullName>
    </submittedName>
</protein>